<dbReference type="Gene3D" id="1.10.10.10">
    <property type="entry name" value="Winged helix-like DNA-binding domain superfamily/Winged helix DNA-binding domain"/>
    <property type="match status" value="1"/>
</dbReference>
<evidence type="ECO:0000256" key="3">
    <source>
        <dbReference type="ARBA" id="ARBA00023163"/>
    </source>
</evidence>
<dbReference type="PANTHER" id="PTHR24567:SF74">
    <property type="entry name" value="HTH-TYPE TRANSCRIPTIONAL REGULATOR ARCR"/>
    <property type="match status" value="1"/>
</dbReference>
<evidence type="ECO:0000256" key="2">
    <source>
        <dbReference type="ARBA" id="ARBA00023125"/>
    </source>
</evidence>
<keyword evidence="7" id="KW-1185">Reference proteome</keyword>
<dbReference type="InterPro" id="IPR018490">
    <property type="entry name" value="cNMP-bd_dom_sf"/>
</dbReference>
<dbReference type="Pfam" id="PF00027">
    <property type="entry name" value="cNMP_binding"/>
    <property type="match status" value="1"/>
</dbReference>
<dbReference type="InterPro" id="IPR012318">
    <property type="entry name" value="HTH_CRP"/>
</dbReference>
<keyword evidence="2" id="KW-0238">DNA-binding</keyword>
<dbReference type="RefSeq" id="WP_167224560.1">
    <property type="nucleotide sequence ID" value="NZ_JAAQPH010000007.1"/>
</dbReference>
<dbReference type="EMBL" id="JAAQPH010000007">
    <property type="protein sequence ID" value="NIA69217.1"/>
    <property type="molecule type" value="Genomic_DNA"/>
</dbReference>
<evidence type="ECO:0000256" key="1">
    <source>
        <dbReference type="ARBA" id="ARBA00023015"/>
    </source>
</evidence>
<gene>
    <name evidence="6" type="ORF">HBA54_11510</name>
</gene>
<evidence type="ECO:0000313" key="6">
    <source>
        <dbReference type="EMBL" id="NIA69217.1"/>
    </source>
</evidence>
<dbReference type="GO" id="GO:0003700">
    <property type="term" value="F:DNA-binding transcription factor activity"/>
    <property type="evidence" value="ECO:0007669"/>
    <property type="project" value="TreeGrafter"/>
</dbReference>
<dbReference type="PROSITE" id="PS51063">
    <property type="entry name" value="HTH_CRP_2"/>
    <property type="match status" value="1"/>
</dbReference>
<comment type="caution">
    <text evidence="6">The sequence shown here is derived from an EMBL/GenBank/DDBJ whole genome shotgun (WGS) entry which is preliminary data.</text>
</comment>
<accession>A0A967EXH7</accession>
<dbReference type="SUPFAM" id="SSF46785">
    <property type="entry name" value="Winged helix' DNA-binding domain"/>
    <property type="match status" value="1"/>
</dbReference>
<dbReference type="SMART" id="SM00100">
    <property type="entry name" value="cNMP"/>
    <property type="match status" value="1"/>
</dbReference>
<dbReference type="InterPro" id="IPR000595">
    <property type="entry name" value="cNMP-bd_dom"/>
</dbReference>
<dbReference type="InterPro" id="IPR036390">
    <property type="entry name" value="WH_DNA-bd_sf"/>
</dbReference>
<evidence type="ECO:0000259" key="4">
    <source>
        <dbReference type="PROSITE" id="PS50042"/>
    </source>
</evidence>
<dbReference type="InterPro" id="IPR050397">
    <property type="entry name" value="Env_Response_Regulators"/>
</dbReference>
<keyword evidence="3" id="KW-0804">Transcription</keyword>
<dbReference type="GO" id="GO:0003677">
    <property type="term" value="F:DNA binding"/>
    <property type="evidence" value="ECO:0007669"/>
    <property type="project" value="UniProtKB-KW"/>
</dbReference>
<evidence type="ECO:0000313" key="7">
    <source>
        <dbReference type="Proteomes" id="UP000761264"/>
    </source>
</evidence>
<reference evidence="6" key="1">
    <citation type="submission" date="2020-03" db="EMBL/GenBank/DDBJ databases">
        <title>Genome of Pelagibius litoralis DSM 21314T.</title>
        <authorList>
            <person name="Wang G."/>
        </authorList>
    </citation>
    <scope>NUCLEOTIDE SEQUENCE</scope>
    <source>
        <strain evidence="6">DSM 21314</strain>
    </source>
</reference>
<keyword evidence="1" id="KW-0805">Transcription regulation</keyword>
<dbReference type="InterPro" id="IPR036388">
    <property type="entry name" value="WH-like_DNA-bd_sf"/>
</dbReference>
<sequence length="220" mass="24453">MSPDWIPRFPELTKLTPAEQTLIAERAQVVSLPAQTTVFAPGLPAENFLLLLDGTVRVQQVSSGGREIVLYRVSSGESCIMTTACLLSQDTYNAEGVTETPVQAVAVPRATFDEMMARSAEFRRFVFADYSSRITDLLHVVEEVAFERIDKRLAQKLAELADGEGRLTLTHQELAVELGTAREVISRHLKEFQRRDWLTLTRGHIQLSDRAALARLAAGD</sequence>
<dbReference type="SUPFAM" id="SSF51206">
    <property type="entry name" value="cAMP-binding domain-like"/>
    <property type="match status" value="1"/>
</dbReference>
<dbReference type="Proteomes" id="UP000761264">
    <property type="component" value="Unassembled WGS sequence"/>
</dbReference>
<feature type="domain" description="Cyclic nucleotide-binding" evidence="4">
    <location>
        <begin position="11"/>
        <end position="133"/>
    </location>
</feature>
<dbReference type="Gene3D" id="2.60.120.10">
    <property type="entry name" value="Jelly Rolls"/>
    <property type="match status" value="1"/>
</dbReference>
<dbReference type="GO" id="GO:0005829">
    <property type="term" value="C:cytosol"/>
    <property type="evidence" value="ECO:0007669"/>
    <property type="project" value="TreeGrafter"/>
</dbReference>
<dbReference type="PANTHER" id="PTHR24567">
    <property type="entry name" value="CRP FAMILY TRANSCRIPTIONAL REGULATORY PROTEIN"/>
    <property type="match status" value="1"/>
</dbReference>
<feature type="domain" description="HTH crp-type" evidence="5">
    <location>
        <begin position="147"/>
        <end position="211"/>
    </location>
</feature>
<organism evidence="6 7">
    <name type="scientific">Pelagibius litoralis</name>
    <dbReference type="NCBI Taxonomy" id="374515"/>
    <lineage>
        <taxon>Bacteria</taxon>
        <taxon>Pseudomonadati</taxon>
        <taxon>Pseudomonadota</taxon>
        <taxon>Alphaproteobacteria</taxon>
        <taxon>Rhodospirillales</taxon>
        <taxon>Rhodovibrionaceae</taxon>
        <taxon>Pelagibius</taxon>
    </lineage>
</organism>
<proteinExistence type="predicted"/>
<dbReference type="Pfam" id="PF13545">
    <property type="entry name" value="HTH_Crp_2"/>
    <property type="match status" value="1"/>
</dbReference>
<dbReference type="SMART" id="SM00419">
    <property type="entry name" value="HTH_CRP"/>
    <property type="match status" value="1"/>
</dbReference>
<dbReference type="AlphaFoldDB" id="A0A967EXH7"/>
<dbReference type="PROSITE" id="PS50042">
    <property type="entry name" value="CNMP_BINDING_3"/>
    <property type="match status" value="1"/>
</dbReference>
<evidence type="ECO:0000259" key="5">
    <source>
        <dbReference type="PROSITE" id="PS51063"/>
    </source>
</evidence>
<dbReference type="CDD" id="cd00038">
    <property type="entry name" value="CAP_ED"/>
    <property type="match status" value="1"/>
</dbReference>
<dbReference type="InterPro" id="IPR014710">
    <property type="entry name" value="RmlC-like_jellyroll"/>
</dbReference>
<protein>
    <submittedName>
        <fullName evidence="6">Crp/Fnr family transcriptional regulator</fullName>
    </submittedName>
</protein>
<name>A0A967EXH7_9PROT</name>